<dbReference type="GO" id="GO:0000176">
    <property type="term" value="C:nuclear exosome (RNase complex)"/>
    <property type="evidence" value="ECO:0007669"/>
    <property type="project" value="TreeGrafter"/>
</dbReference>
<dbReference type="GO" id="GO:0071037">
    <property type="term" value="P:nuclear polyadenylation-dependent snRNA catabolic process"/>
    <property type="evidence" value="ECO:0007669"/>
    <property type="project" value="TreeGrafter"/>
</dbReference>
<dbReference type="GO" id="GO:0071038">
    <property type="term" value="P:TRAMP-dependent tRNA surveillance pathway"/>
    <property type="evidence" value="ECO:0007669"/>
    <property type="project" value="TreeGrafter"/>
</dbReference>
<dbReference type="GO" id="GO:0071039">
    <property type="term" value="P:nuclear polyadenylation-dependent CUT catabolic process"/>
    <property type="evidence" value="ECO:0007669"/>
    <property type="project" value="TreeGrafter"/>
</dbReference>
<keyword evidence="2" id="KW-1133">Transmembrane helix</keyword>
<dbReference type="GO" id="GO:0071040">
    <property type="term" value="P:nuclear polyadenylation-dependent antisense transcript catabolic process"/>
    <property type="evidence" value="ECO:0007669"/>
    <property type="project" value="TreeGrafter"/>
</dbReference>
<dbReference type="GO" id="GO:0003727">
    <property type="term" value="F:single-stranded RNA binding"/>
    <property type="evidence" value="ECO:0007669"/>
    <property type="project" value="TreeGrafter"/>
</dbReference>
<name>A0A6N2MCU3_SALVM</name>
<sequence length="242" mass="27420">MSESHSRRRLSVFRYCKKPHAPSESSVSAKRTARPETRQHKGNNSFQLCLTISTLSASIFSYPVDPSPPQRRSASGVACTHDTHYLLHIYDLMRDLLLSKPNDNENADPPLLESHLYWLALFLLGNISHIFFDLHVLMKRMKMPDFLNFCNRTSLLYVLMSPSVLQSCFLSCIILFGGTGMAFLHLITGVYKRNYDVCMQLYEKELFTENSYLNMYGLPSAGFNAQQLAIVAVSSCLLSFAS</sequence>
<dbReference type="GO" id="GO:0000175">
    <property type="term" value="F:3'-5'-RNA exonuclease activity"/>
    <property type="evidence" value="ECO:0007669"/>
    <property type="project" value="InterPro"/>
</dbReference>
<protein>
    <submittedName>
        <fullName evidence="3">Uncharacterized protein</fullName>
    </submittedName>
</protein>
<dbReference type="PANTHER" id="PTHR12124">
    <property type="entry name" value="POLYMYOSITIS/SCLERODERMA AUTOANTIGEN-RELATED"/>
    <property type="match status" value="1"/>
</dbReference>
<dbReference type="AlphaFoldDB" id="A0A6N2MCU3"/>
<gene>
    <name evidence="3" type="ORF">SVIM_LOCUS335150</name>
</gene>
<accession>A0A6N2MCU3</accession>
<dbReference type="EMBL" id="CAADRP010001728">
    <property type="protein sequence ID" value="VFU50343.1"/>
    <property type="molecule type" value="Genomic_DNA"/>
</dbReference>
<evidence type="ECO:0000256" key="1">
    <source>
        <dbReference type="SAM" id="MobiDB-lite"/>
    </source>
</evidence>
<evidence type="ECO:0000256" key="2">
    <source>
        <dbReference type="SAM" id="Phobius"/>
    </source>
</evidence>
<proteinExistence type="predicted"/>
<dbReference type="GO" id="GO:0071035">
    <property type="term" value="P:nuclear polyadenylation-dependent rRNA catabolic process"/>
    <property type="evidence" value="ECO:0007669"/>
    <property type="project" value="TreeGrafter"/>
</dbReference>
<reference evidence="3" key="1">
    <citation type="submission" date="2019-03" db="EMBL/GenBank/DDBJ databases">
        <authorList>
            <person name="Mank J."/>
            <person name="Almeida P."/>
        </authorList>
    </citation>
    <scope>NUCLEOTIDE SEQUENCE</scope>
    <source>
        <strain evidence="3">78183</strain>
    </source>
</reference>
<dbReference type="GO" id="GO:0071051">
    <property type="term" value="P:poly(A)-dependent snoRNA 3'-end processing"/>
    <property type="evidence" value="ECO:0007669"/>
    <property type="project" value="TreeGrafter"/>
</dbReference>
<dbReference type="GO" id="GO:0071036">
    <property type="term" value="P:nuclear polyadenylation-dependent snoRNA catabolic process"/>
    <property type="evidence" value="ECO:0007669"/>
    <property type="project" value="TreeGrafter"/>
</dbReference>
<keyword evidence="2" id="KW-0812">Transmembrane</keyword>
<organism evidence="3">
    <name type="scientific">Salix viminalis</name>
    <name type="common">Common osier</name>
    <name type="synonym">Basket willow</name>
    <dbReference type="NCBI Taxonomy" id="40686"/>
    <lineage>
        <taxon>Eukaryota</taxon>
        <taxon>Viridiplantae</taxon>
        <taxon>Streptophyta</taxon>
        <taxon>Embryophyta</taxon>
        <taxon>Tracheophyta</taxon>
        <taxon>Spermatophyta</taxon>
        <taxon>Magnoliopsida</taxon>
        <taxon>eudicotyledons</taxon>
        <taxon>Gunneridae</taxon>
        <taxon>Pentapetalae</taxon>
        <taxon>rosids</taxon>
        <taxon>fabids</taxon>
        <taxon>Malpighiales</taxon>
        <taxon>Salicaceae</taxon>
        <taxon>Saliceae</taxon>
        <taxon>Salix</taxon>
    </lineage>
</organism>
<dbReference type="GO" id="GO:0005730">
    <property type="term" value="C:nucleolus"/>
    <property type="evidence" value="ECO:0007669"/>
    <property type="project" value="TreeGrafter"/>
</dbReference>
<feature type="region of interest" description="Disordered" evidence="1">
    <location>
        <begin position="20"/>
        <end position="42"/>
    </location>
</feature>
<dbReference type="InterPro" id="IPR045092">
    <property type="entry name" value="Rrp6-like"/>
</dbReference>
<dbReference type="PANTHER" id="PTHR12124:SF47">
    <property type="entry name" value="EXOSOME COMPONENT 10"/>
    <property type="match status" value="1"/>
</dbReference>
<dbReference type="GO" id="GO:0000467">
    <property type="term" value="P:exonucleolytic trimming to generate mature 3'-end of 5.8S rRNA from tricistronic rRNA transcript (SSU-rRNA, 5.8S rRNA, LSU-rRNA)"/>
    <property type="evidence" value="ECO:0007669"/>
    <property type="project" value="InterPro"/>
</dbReference>
<feature type="transmembrane region" description="Helical" evidence="2">
    <location>
        <begin position="116"/>
        <end position="134"/>
    </location>
</feature>
<evidence type="ECO:0000313" key="3">
    <source>
        <dbReference type="EMBL" id="VFU50343.1"/>
    </source>
</evidence>
<keyword evidence="2" id="KW-0472">Membrane</keyword>
<dbReference type="GO" id="GO:0071044">
    <property type="term" value="P:histone mRNA catabolic process"/>
    <property type="evidence" value="ECO:0007669"/>
    <property type="project" value="TreeGrafter"/>
</dbReference>